<evidence type="ECO:0000313" key="9">
    <source>
        <dbReference type="EMBL" id="QDT74796.1"/>
    </source>
</evidence>
<evidence type="ECO:0000259" key="8">
    <source>
        <dbReference type="PROSITE" id="PS50011"/>
    </source>
</evidence>
<dbReference type="SUPFAM" id="SSF56112">
    <property type="entry name" value="Protein kinase-like (PK-like)"/>
    <property type="match status" value="1"/>
</dbReference>
<dbReference type="GO" id="GO:0004674">
    <property type="term" value="F:protein serine/threonine kinase activity"/>
    <property type="evidence" value="ECO:0007669"/>
    <property type="project" value="UniProtKB-EC"/>
</dbReference>
<evidence type="ECO:0000313" key="10">
    <source>
        <dbReference type="Proteomes" id="UP000317909"/>
    </source>
</evidence>
<dbReference type="Pfam" id="PF00069">
    <property type="entry name" value="Pkinase"/>
    <property type="match status" value="1"/>
</dbReference>
<dbReference type="RefSeq" id="WP_145434524.1">
    <property type="nucleotide sequence ID" value="NZ_CP036339.1"/>
</dbReference>
<dbReference type="PANTHER" id="PTHR43289:SF6">
    <property type="entry name" value="SERINE_THREONINE-PROTEIN KINASE NEKL-3"/>
    <property type="match status" value="1"/>
</dbReference>
<keyword evidence="1 9" id="KW-0808">Transferase</keyword>
<accession>A0A517U2E2</accession>
<feature type="compositionally biased region" description="Polar residues" evidence="6">
    <location>
        <begin position="31"/>
        <end position="40"/>
    </location>
</feature>
<evidence type="ECO:0000256" key="1">
    <source>
        <dbReference type="ARBA" id="ARBA00022679"/>
    </source>
</evidence>
<evidence type="ECO:0000256" key="5">
    <source>
        <dbReference type="SAM" id="Coils"/>
    </source>
</evidence>
<feature type="domain" description="Protein kinase" evidence="8">
    <location>
        <begin position="48"/>
        <end position="338"/>
    </location>
</feature>
<feature type="compositionally biased region" description="Basic and acidic residues" evidence="6">
    <location>
        <begin position="17"/>
        <end position="29"/>
    </location>
</feature>
<dbReference type="Gene3D" id="1.10.510.10">
    <property type="entry name" value="Transferase(Phosphotransferase) domain 1"/>
    <property type="match status" value="1"/>
</dbReference>
<dbReference type="InterPro" id="IPR019734">
    <property type="entry name" value="TPR_rpt"/>
</dbReference>
<dbReference type="InterPro" id="IPR000719">
    <property type="entry name" value="Prot_kinase_dom"/>
</dbReference>
<dbReference type="AlphaFoldDB" id="A0A517U2E2"/>
<dbReference type="GO" id="GO:0005524">
    <property type="term" value="F:ATP binding"/>
    <property type="evidence" value="ECO:0007669"/>
    <property type="project" value="UniProtKB-KW"/>
</dbReference>
<dbReference type="Gene3D" id="1.25.40.10">
    <property type="entry name" value="Tetratricopeptide repeat domain"/>
    <property type="match status" value="1"/>
</dbReference>
<dbReference type="InterPro" id="IPR008271">
    <property type="entry name" value="Ser/Thr_kinase_AS"/>
</dbReference>
<dbReference type="PROSITE" id="PS00108">
    <property type="entry name" value="PROTEIN_KINASE_ST"/>
    <property type="match status" value="1"/>
</dbReference>
<feature type="region of interest" description="Disordered" evidence="6">
    <location>
        <begin position="1"/>
        <end position="41"/>
    </location>
</feature>
<feature type="transmembrane region" description="Helical" evidence="7">
    <location>
        <begin position="363"/>
        <end position="386"/>
    </location>
</feature>
<dbReference type="Gene3D" id="3.30.200.20">
    <property type="entry name" value="Phosphorylase Kinase, domain 1"/>
    <property type="match status" value="1"/>
</dbReference>
<dbReference type="Proteomes" id="UP000317909">
    <property type="component" value="Chromosome"/>
</dbReference>
<keyword evidence="2" id="KW-0547">Nucleotide-binding</keyword>
<keyword evidence="10" id="KW-1185">Reference proteome</keyword>
<evidence type="ECO:0000256" key="4">
    <source>
        <dbReference type="ARBA" id="ARBA00022840"/>
    </source>
</evidence>
<keyword evidence="3 9" id="KW-0418">Kinase</keyword>
<reference evidence="9 10" key="1">
    <citation type="submission" date="2019-02" db="EMBL/GenBank/DDBJ databases">
        <title>Deep-cultivation of Planctomycetes and their phenomic and genomic characterization uncovers novel biology.</title>
        <authorList>
            <person name="Wiegand S."/>
            <person name="Jogler M."/>
            <person name="Boedeker C."/>
            <person name="Pinto D."/>
            <person name="Vollmers J."/>
            <person name="Rivas-Marin E."/>
            <person name="Kohn T."/>
            <person name="Peeters S.H."/>
            <person name="Heuer A."/>
            <person name="Rast P."/>
            <person name="Oberbeckmann S."/>
            <person name="Bunk B."/>
            <person name="Jeske O."/>
            <person name="Meyerdierks A."/>
            <person name="Storesund J.E."/>
            <person name="Kallscheuer N."/>
            <person name="Luecker S."/>
            <person name="Lage O.M."/>
            <person name="Pohl T."/>
            <person name="Merkel B.J."/>
            <person name="Hornburger P."/>
            <person name="Mueller R.-W."/>
            <person name="Bruemmer F."/>
            <person name="Labrenz M."/>
            <person name="Spormann A.M."/>
            <person name="Op den Camp H."/>
            <person name="Overmann J."/>
            <person name="Amann R."/>
            <person name="Jetten M.S.M."/>
            <person name="Mascher T."/>
            <person name="Medema M.H."/>
            <person name="Devos D.P."/>
            <person name="Kaster A.-K."/>
            <person name="Ovreas L."/>
            <person name="Rohde M."/>
            <person name="Galperin M.Y."/>
            <person name="Jogler C."/>
        </authorList>
    </citation>
    <scope>NUCLEOTIDE SEQUENCE [LARGE SCALE GENOMIC DNA]</scope>
    <source>
        <strain evidence="9 10">I41</strain>
    </source>
</reference>
<dbReference type="SMART" id="SM00220">
    <property type="entry name" value="S_TKc"/>
    <property type="match status" value="1"/>
</dbReference>
<dbReference type="EMBL" id="CP036339">
    <property type="protein sequence ID" value="QDT74796.1"/>
    <property type="molecule type" value="Genomic_DNA"/>
</dbReference>
<keyword evidence="7" id="KW-1133">Transmembrane helix</keyword>
<dbReference type="InterPro" id="IPR011009">
    <property type="entry name" value="Kinase-like_dom_sf"/>
</dbReference>
<keyword evidence="7" id="KW-0472">Membrane</keyword>
<dbReference type="SMART" id="SM00028">
    <property type="entry name" value="TPR"/>
    <property type="match status" value="6"/>
</dbReference>
<name>A0A517U2E2_9BACT</name>
<dbReference type="KEGG" id="llh:I41_39980"/>
<dbReference type="PANTHER" id="PTHR43289">
    <property type="entry name" value="MITOGEN-ACTIVATED PROTEIN KINASE KINASE KINASE 20-RELATED"/>
    <property type="match status" value="1"/>
</dbReference>
<dbReference type="SUPFAM" id="SSF48452">
    <property type="entry name" value="TPR-like"/>
    <property type="match status" value="2"/>
</dbReference>
<dbReference type="PROSITE" id="PS50011">
    <property type="entry name" value="PROTEIN_KINASE_DOM"/>
    <property type="match status" value="1"/>
</dbReference>
<protein>
    <submittedName>
        <fullName evidence="9">Serine/threonine-protein kinase PknD</fullName>
        <ecNumber evidence="9">2.7.11.1</ecNumber>
    </submittedName>
</protein>
<proteinExistence type="predicted"/>
<evidence type="ECO:0000256" key="3">
    <source>
        <dbReference type="ARBA" id="ARBA00022777"/>
    </source>
</evidence>
<keyword evidence="5" id="KW-0175">Coiled coil</keyword>
<sequence length="806" mass="89416">MADPAENDQSDPAGTNARDDSRTRDDRFGTQDPNGPNAWSYSAERQRFTVLRLHQQGGLGRLMIARDGELNREIALKEILPAYADDQENRRRFVREAEITGNLEHPGIVPVYSLGEFADGRPYYAMRLIRGVDLRMAIEDFFTKPAARSEKELEFRQLLARFVTVCQAVDYAHNRGVIHRDLKPGNIMLGDYGETLVVDWGLAKTLDGQPTPADFDLMPVTPSERAHSEQTQAGRIVGTTQYMSPEQAAGRLDQLTPASDVYGLGATLYHLLAGRPPFDGDLDDIVFRVQQSRFKRPREVRSEIPRPLEAICLKAMARKPNERYASARELALDVERFLADEPVAAYGEPIAARTWRWVRRHRAAVTSGFLIAVLTIVGLTVGLGLLKVQRDRAERNFALAQDAVRQYYIRVSEETLLNQPGMQPLRDSLLRQALDYYEEFLQERGDDPQLRQEAAEAEFFVGRMTETIDSPAEAIPHYERAAMLQRQLLGGRRGTEQRELEAAYAQTLNALGRAEQNLQQVAKARENYVAARQLRESVAAADPNDAEARRLLASSTMNLGLLDLAEGKAAEAIAAMERAQAIRIACKPAEGEAPLALKRDLGMGYFSLAQAHLAAGDSSSAAENLSASATAFEAIAEKAPEDFENRRKLAVAMRMLADLQAAAGNPEEAVAGFERARAILGELTALNPRVPDYAADLAGVEMNLAMQLDLDGDTDRALESLTAAIERLQKLAAQGDASPRQRGDLAAALRAFGELARKLERVDEARDRLMQSRELLQQLLREHPDDPRYAAELRLTDELLAELDAI</sequence>
<evidence type="ECO:0000256" key="7">
    <source>
        <dbReference type="SAM" id="Phobius"/>
    </source>
</evidence>
<evidence type="ECO:0000256" key="6">
    <source>
        <dbReference type="SAM" id="MobiDB-lite"/>
    </source>
</evidence>
<dbReference type="OrthoDB" id="6111975at2"/>
<organism evidence="9 10">
    <name type="scientific">Lacipirellula limnantheis</name>
    <dbReference type="NCBI Taxonomy" id="2528024"/>
    <lineage>
        <taxon>Bacteria</taxon>
        <taxon>Pseudomonadati</taxon>
        <taxon>Planctomycetota</taxon>
        <taxon>Planctomycetia</taxon>
        <taxon>Pirellulales</taxon>
        <taxon>Lacipirellulaceae</taxon>
        <taxon>Lacipirellula</taxon>
    </lineage>
</organism>
<dbReference type="EC" id="2.7.11.1" evidence="9"/>
<gene>
    <name evidence="9" type="primary">pknD_7</name>
    <name evidence="9" type="ORF">I41_39980</name>
</gene>
<dbReference type="InterPro" id="IPR011990">
    <property type="entry name" value="TPR-like_helical_dom_sf"/>
</dbReference>
<evidence type="ECO:0000256" key="2">
    <source>
        <dbReference type="ARBA" id="ARBA00022741"/>
    </source>
</evidence>
<keyword evidence="4" id="KW-0067">ATP-binding</keyword>
<feature type="coiled-coil region" evidence="5">
    <location>
        <begin position="755"/>
        <end position="782"/>
    </location>
</feature>
<keyword evidence="7" id="KW-0812">Transmembrane</keyword>
<dbReference type="CDD" id="cd14014">
    <property type="entry name" value="STKc_PknB_like"/>
    <property type="match status" value="1"/>
</dbReference>